<comment type="caution">
    <text evidence="1">The sequence shown here is derived from an EMBL/GenBank/DDBJ whole genome shotgun (WGS) entry which is preliminary data.</text>
</comment>
<sequence length="130" mass="15036">MVPFLSTAEYGAFPINNRVWCLSYQQQKIRYINRPSRISSKFSHDIRKSRLRQGKLQFVAGQVFKSVLSIHKTKRLLKPPISFSQNSHLNVNSFNFRTSRDSSCPNLLISLKSRVVPKKSQLHQGLGKYE</sequence>
<dbReference type="AlphaFoldDB" id="A0AAE1R9S9"/>
<keyword evidence="2" id="KW-1185">Reference proteome</keyword>
<organism evidence="1 2">
    <name type="scientific">Anisodus tanguticus</name>
    <dbReference type="NCBI Taxonomy" id="243964"/>
    <lineage>
        <taxon>Eukaryota</taxon>
        <taxon>Viridiplantae</taxon>
        <taxon>Streptophyta</taxon>
        <taxon>Embryophyta</taxon>
        <taxon>Tracheophyta</taxon>
        <taxon>Spermatophyta</taxon>
        <taxon>Magnoliopsida</taxon>
        <taxon>eudicotyledons</taxon>
        <taxon>Gunneridae</taxon>
        <taxon>Pentapetalae</taxon>
        <taxon>asterids</taxon>
        <taxon>lamiids</taxon>
        <taxon>Solanales</taxon>
        <taxon>Solanaceae</taxon>
        <taxon>Solanoideae</taxon>
        <taxon>Hyoscyameae</taxon>
        <taxon>Anisodus</taxon>
    </lineage>
</organism>
<reference evidence="1" key="1">
    <citation type="submission" date="2023-12" db="EMBL/GenBank/DDBJ databases">
        <title>Genome assembly of Anisodus tanguticus.</title>
        <authorList>
            <person name="Wang Y.-J."/>
        </authorList>
    </citation>
    <scope>NUCLEOTIDE SEQUENCE</scope>
    <source>
        <strain evidence="1">KB-2021</strain>
        <tissue evidence="1">Leaf</tissue>
    </source>
</reference>
<gene>
    <name evidence="1" type="ORF">RND71_034494</name>
</gene>
<evidence type="ECO:0000313" key="1">
    <source>
        <dbReference type="EMBL" id="KAK4348155.1"/>
    </source>
</evidence>
<proteinExistence type="predicted"/>
<accession>A0AAE1R9S9</accession>
<protein>
    <submittedName>
        <fullName evidence="1">Uncharacterized protein</fullName>
    </submittedName>
</protein>
<name>A0AAE1R9S9_9SOLA</name>
<dbReference type="Proteomes" id="UP001291623">
    <property type="component" value="Unassembled WGS sequence"/>
</dbReference>
<evidence type="ECO:0000313" key="2">
    <source>
        <dbReference type="Proteomes" id="UP001291623"/>
    </source>
</evidence>
<dbReference type="EMBL" id="JAVYJV010000018">
    <property type="protein sequence ID" value="KAK4348155.1"/>
    <property type="molecule type" value="Genomic_DNA"/>
</dbReference>